<organism evidence="1 2">
    <name type="scientific">Lepeophtheirus salmonis</name>
    <name type="common">Salmon louse</name>
    <name type="synonym">Caligus salmonis</name>
    <dbReference type="NCBI Taxonomy" id="72036"/>
    <lineage>
        <taxon>Eukaryota</taxon>
        <taxon>Metazoa</taxon>
        <taxon>Ecdysozoa</taxon>
        <taxon>Arthropoda</taxon>
        <taxon>Crustacea</taxon>
        <taxon>Multicrustacea</taxon>
        <taxon>Hexanauplia</taxon>
        <taxon>Copepoda</taxon>
        <taxon>Siphonostomatoida</taxon>
        <taxon>Caligidae</taxon>
        <taxon>Lepeophtheirus</taxon>
    </lineage>
</organism>
<gene>
    <name evidence="1" type="ORF">LSAA_4509</name>
</gene>
<reference evidence="1" key="1">
    <citation type="submission" date="2021-02" db="EMBL/GenBank/DDBJ databases">
        <authorList>
            <person name="Bekaert M."/>
        </authorList>
    </citation>
    <scope>NUCLEOTIDE SEQUENCE</scope>
    <source>
        <strain evidence="1">IoA-00</strain>
    </source>
</reference>
<sequence>MIKSIDLTRNLGERVTKGVIPVIEKTHTFHILVLMIDDDNVEIRYLGWRRIKKEETVRKNKEPITEPPLTQKMTDEDIDDHIYRNSQISFNEFPCYTQPVERMIKEVVEASMKVCETEIRDGFIMLRLQSRAKIPSFECEANYQI</sequence>
<proteinExistence type="predicted"/>
<dbReference type="PANTHER" id="PTHR46409:SF1">
    <property type="entry name" value="HTH PSQ-TYPE DOMAIN-CONTAINING PROTEIN"/>
    <property type="match status" value="1"/>
</dbReference>
<dbReference type="EMBL" id="HG994592">
    <property type="protein sequence ID" value="CAF2829964.1"/>
    <property type="molecule type" value="Genomic_DNA"/>
</dbReference>
<protein>
    <submittedName>
        <fullName evidence="1">(salmon louse) hypothetical protein</fullName>
    </submittedName>
</protein>
<dbReference type="Proteomes" id="UP000675881">
    <property type="component" value="Chromosome 13"/>
</dbReference>
<dbReference type="PANTHER" id="PTHR46409">
    <property type="entry name" value="HTH PSQ-TYPE DOMAIN-CONTAINING PROTEIN"/>
    <property type="match status" value="1"/>
</dbReference>
<keyword evidence="2" id="KW-1185">Reference proteome</keyword>
<name>A0A7R8CI83_LEPSM</name>
<evidence type="ECO:0000313" key="2">
    <source>
        <dbReference type="Proteomes" id="UP000675881"/>
    </source>
</evidence>
<evidence type="ECO:0000313" key="1">
    <source>
        <dbReference type="EMBL" id="CAF2829964.1"/>
    </source>
</evidence>
<accession>A0A7R8CI83</accession>
<dbReference type="AlphaFoldDB" id="A0A7R8CI83"/>